<dbReference type="Proteomes" id="UP000067683">
    <property type="component" value="Chromosome"/>
</dbReference>
<gene>
    <name evidence="5" type="ORF">AUC31_05565</name>
</gene>
<dbReference type="InterPro" id="IPR041522">
    <property type="entry name" value="CdaR_GGDEF"/>
</dbReference>
<evidence type="ECO:0000313" key="6">
    <source>
        <dbReference type="Proteomes" id="UP000067683"/>
    </source>
</evidence>
<dbReference type="PANTHER" id="PTHR33744">
    <property type="entry name" value="CARBOHYDRATE DIACID REGULATOR"/>
    <property type="match status" value="1"/>
</dbReference>
<evidence type="ECO:0000313" key="5">
    <source>
        <dbReference type="EMBL" id="ALS74722.1"/>
    </source>
</evidence>
<dbReference type="InterPro" id="IPR042070">
    <property type="entry name" value="PucR_C-HTH_sf"/>
</dbReference>
<dbReference type="InterPro" id="IPR009057">
    <property type="entry name" value="Homeodomain-like_sf"/>
</dbReference>
<proteinExistence type="inferred from homology"/>
<organism evidence="5 6">
    <name type="scientific">Planococcus rifietoensis</name>
    <dbReference type="NCBI Taxonomy" id="200991"/>
    <lineage>
        <taxon>Bacteria</taxon>
        <taxon>Bacillati</taxon>
        <taxon>Bacillota</taxon>
        <taxon>Bacilli</taxon>
        <taxon>Bacillales</taxon>
        <taxon>Caryophanaceae</taxon>
        <taxon>Planococcus</taxon>
    </lineage>
</organism>
<protein>
    <submittedName>
        <fullName evidence="5">PucR family transcriptional regulator</fullName>
    </submittedName>
</protein>
<comment type="similarity">
    <text evidence="1">Belongs to the CdaR family.</text>
</comment>
<dbReference type="Pfam" id="PF07905">
    <property type="entry name" value="PucR"/>
    <property type="match status" value="1"/>
</dbReference>
<dbReference type="OrthoDB" id="142218at2"/>
<dbReference type="RefSeq" id="WP_058381429.1">
    <property type="nucleotide sequence ID" value="NZ_CP013659.2"/>
</dbReference>
<feature type="domain" description="PucR C-terminal helix-turn-helix" evidence="3">
    <location>
        <begin position="498"/>
        <end position="555"/>
    </location>
</feature>
<feature type="domain" description="CdaR GGDEF-like" evidence="4">
    <location>
        <begin position="305"/>
        <end position="445"/>
    </location>
</feature>
<dbReference type="Pfam" id="PF17853">
    <property type="entry name" value="GGDEF_2"/>
    <property type="match status" value="1"/>
</dbReference>
<dbReference type="STRING" id="200991.AUC31_05565"/>
<dbReference type="KEGG" id="prt:AUC31_05565"/>
<dbReference type="EMBL" id="CP013659">
    <property type="protein sequence ID" value="ALS74722.1"/>
    <property type="molecule type" value="Genomic_DNA"/>
</dbReference>
<dbReference type="InterPro" id="IPR051448">
    <property type="entry name" value="CdaR-like_regulators"/>
</dbReference>
<evidence type="ECO:0000259" key="3">
    <source>
        <dbReference type="Pfam" id="PF13556"/>
    </source>
</evidence>
<dbReference type="Gene3D" id="1.10.10.2840">
    <property type="entry name" value="PucR C-terminal helix-turn-helix domain"/>
    <property type="match status" value="1"/>
</dbReference>
<keyword evidence="6" id="KW-1185">Reference proteome</keyword>
<reference evidence="5" key="1">
    <citation type="submission" date="2016-01" db="EMBL/GenBank/DDBJ databases">
        <title>Complete genome of Planococcus rifietoensis type strain M8.</title>
        <authorList>
            <person name="See-Too W.S."/>
        </authorList>
    </citation>
    <scope>NUCLEOTIDE SEQUENCE [LARGE SCALE GENOMIC DNA]</scope>
    <source>
        <strain evidence="5">M8</strain>
    </source>
</reference>
<dbReference type="PANTHER" id="PTHR33744:SF7">
    <property type="entry name" value="PUCR FAMILY TRANSCRIPTIONAL REGULATOR"/>
    <property type="match status" value="1"/>
</dbReference>
<dbReference type="InterPro" id="IPR012914">
    <property type="entry name" value="PucR_dom"/>
</dbReference>
<accession>A0A0U2J6W1</accession>
<dbReference type="InterPro" id="IPR025736">
    <property type="entry name" value="PucR_C-HTH_dom"/>
</dbReference>
<feature type="domain" description="Purine catabolism PurC-like" evidence="2">
    <location>
        <begin position="7"/>
        <end position="123"/>
    </location>
</feature>
<sequence>MQLTVQDVLDYELLEGAVVRTAKEYAQTRPVHWVSVMEMPVENFVRRNELVLTTAMGCKNDVEIFRGFVKDIIDSGAAALMIAMGRHVYEIPKEIAQLAEEHSFLLVELPWELRFSTVIEEVMIDLNDLHRQERQRSEQVQQDLLKLILADAELEKIAAYIRRELDSALLITDAHGAVQAASGFSRAKLEEWERQVSEGLFPIRQAVPKGNRDPMIQKFRSGELGGRKLVQIPVLQVSEEAQGYLFIELPENACDGRLDVFSVHVLEHAATTISLWRSRQNAVEETKAALRMDFVRELANGEFVTKEQAASRARALGYDLELPYIGLAGSPENLRELFGRRKPDHSSYTEWSKSMIAYIEEEIHYAAYAMKRTVMTGYVDGYLIIFLEKPPESGQENQINFLDLIERRMGNLLPEVLLSWGIGDHAQDFAGFSSSFQHAKAALEIGRMKKGPGHRMDYRDTRADRLLLQLAKTEGMKDIIQSTIQPLVDYDQQRQMDLIGTFSAYNHYQGNVSQTARALNLHRQSLLYRLRKIESLTGLSLVDPDDLFLLELCVRTHRIRATEPNDA</sequence>
<dbReference type="Pfam" id="PF13556">
    <property type="entry name" value="HTH_30"/>
    <property type="match status" value="1"/>
</dbReference>
<evidence type="ECO:0000259" key="4">
    <source>
        <dbReference type="Pfam" id="PF17853"/>
    </source>
</evidence>
<dbReference type="AlphaFoldDB" id="A0A0U2J6W1"/>
<dbReference type="SUPFAM" id="SSF46689">
    <property type="entry name" value="Homeodomain-like"/>
    <property type="match status" value="1"/>
</dbReference>
<name>A0A0U2J6W1_9BACL</name>
<evidence type="ECO:0000256" key="1">
    <source>
        <dbReference type="ARBA" id="ARBA00006754"/>
    </source>
</evidence>
<evidence type="ECO:0000259" key="2">
    <source>
        <dbReference type="Pfam" id="PF07905"/>
    </source>
</evidence>